<feature type="compositionally biased region" description="Polar residues" evidence="1">
    <location>
        <begin position="214"/>
        <end position="226"/>
    </location>
</feature>
<keyword evidence="4" id="KW-1185">Reference proteome</keyword>
<organism evidence="3 4">
    <name type="scientific">Pseudodesulfovibrio portus</name>
    <dbReference type="NCBI Taxonomy" id="231439"/>
    <lineage>
        <taxon>Bacteria</taxon>
        <taxon>Pseudomonadati</taxon>
        <taxon>Thermodesulfobacteriota</taxon>
        <taxon>Desulfovibrionia</taxon>
        <taxon>Desulfovibrionales</taxon>
        <taxon>Desulfovibrionaceae</taxon>
    </lineage>
</organism>
<evidence type="ECO:0000313" key="4">
    <source>
        <dbReference type="Proteomes" id="UP001061361"/>
    </source>
</evidence>
<evidence type="ECO:0000256" key="1">
    <source>
        <dbReference type="SAM" id="MobiDB-lite"/>
    </source>
</evidence>
<evidence type="ECO:0000313" key="3">
    <source>
        <dbReference type="EMBL" id="BDQ33102.1"/>
    </source>
</evidence>
<gene>
    <name evidence="3" type="ORF">JCM14722_06440</name>
</gene>
<keyword evidence="2" id="KW-0732">Signal</keyword>
<proteinExistence type="predicted"/>
<evidence type="ECO:0000256" key="2">
    <source>
        <dbReference type="SAM" id="SignalP"/>
    </source>
</evidence>
<protein>
    <recommendedName>
        <fullName evidence="5">SH3b domain-containing protein</fullName>
    </recommendedName>
</protein>
<feature type="compositionally biased region" description="Polar residues" evidence="1">
    <location>
        <begin position="367"/>
        <end position="378"/>
    </location>
</feature>
<dbReference type="RefSeq" id="WP_264983160.1">
    <property type="nucleotide sequence ID" value="NZ_AP026708.1"/>
</dbReference>
<dbReference type="EMBL" id="AP026708">
    <property type="protein sequence ID" value="BDQ33102.1"/>
    <property type="molecule type" value="Genomic_DNA"/>
</dbReference>
<reference evidence="3" key="1">
    <citation type="submission" date="2022-08" db="EMBL/GenBank/DDBJ databases">
        <title>Genome Sequence of the sulphate-reducing bacterium, Pseudodesulfovibrio portus JCM14722.</title>
        <authorList>
            <person name="Kondo R."/>
            <person name="Kataoka T."/>
        </authorList>
    </citation>
    <scope>NUCLEOTIDE SEQUENCE</scope>
    <source>
        <strain evidence="3">JCM 14722</strain>
    </source>
</reference>
<feature type="region of interest" description="Disordered" evidence="1">
    <location>
        <begin position="312"/>
        <end position="399"/>
    </location>
</feature>
<evidence type="ECO:0008006" key="5">
    <source>
        <dbReference type="Google" id="ProtNLM"/>
    </source>
</evidence>
<feature type="compositionally biased region" description="Low complexity" evidence="1">
    <location>
        <begin position="328"/>
        <end position="346"/>
    </location>
</feature>
<feature type="compositionally biased region" description="Basic and acidic residues" evidence="1">
    <location>
        <begin position="380"/>
        <end position="399"/>
    </location>
</feature>
<feature type="signal peptide" evidence="2">
    <location>
        <begin position="1"/>
        <end position="23"/>
    </location>
</feature>
<sequence length="497" mass="54771">MRKFQFVSFVVVSLLLIASSASAFGEIRYTDRPLNLRDDRSPKAEWVGNMYPGQKVRIDHLKDGWVAVYEPDAVDGSEAAAAGFANVKYLKKERTRYEPEEWGELKYAARALNVRSRADVKGRKVMTLKSWEHVLVDFPEGDWVMVFKPTATIRSQMNAIGYSSAKYFRSATEKTMASVGFNGKDDLGAAAPEPEEETVVADASSPGEPASANDAETVSGEGQVSGTVAPPPAESAFVPPRLVQVNMMINVHAARTSGSSLVRTLQPGDRIKVGRPKHGWYEVYGQQERVHALSQPMGYVLQTLVDKAAESAVAEPESARKPKPAPEPVAVAPEPEAEPEPVAVAPAPKPAPALKGEPVEPARSAPKITTSETGQQTMVIDRKAFSGKKRPDPTPDKTAHGYRYRVIEKSETRQLGEVWITLKVFLATDKLPERQAMQDFATTLWKDNRRVTKKVAVLIYLPGMDTEDLAYGVVKFDDTKMLELWVRKATLFGTRFL</sequence>
<accession>A0ABN6RQG5</accession>
<feature type="region of interest" description="Disordered" evidence="1">
    <location>
        <begin position="185"/>
        <end position="230"/>
    </location>
</feature>
<dbReference type="Proteomes" id="UP001061361">
    <property type="component" value="Chromosome"/>
</dbReference>
<feature type="chain" id="PRO_5046533719" description="SH3b domain-containing protein" evidence="2">
    <location>
        <begin position="24"/>
        <end position="497"/>
    </location>
</feature>
<name>A0ABN6RQG5_9BACT</name>